<organism evidence="4 5">
    <name type="scientific">Nonomuraea longicatena</name>
    <dbReference type="NCBI Taxonomy" id="83682"/>
    <lineage>
        <taxon>Bacteria</taxon>
        <taxon>Bacillati</taxon>
        <taxon>Actinomycetota</taxon>
        <taxon>Actinomycetes</taxon>
        <taxon>Streptosporangiales</taxon>
        <taxon>Streptosporangiaceae</taxon>
        <taxon>Nonomuraea</taxon>
    </lineage>
</organism>
<dbReference type="InterPro" id="IPR057326">
    <property type="entry name" value="KR_dom"/>
</dbReference>
<evidence type="ECO:0000256" key="2">
    <source>
        <dbReference type="ARBA" id="ARBA00023002"/>
    </source>
</evidence>
<reference evidence="5" key="1">
    <citation type="journal article" date="2019" name="Int. J. Syst. Evol. Microbiol.">
        <title>The Global Catalogue of Microorganisms (GCM) 10K type strain sequencing project: providing services to taxonomists for standard genome sequencing and annotation.</title>
        <authorList>
            <consortium name="The Broad Institute Genomics Platform"/>
            <consortium name="The Broad Institute Genome Sequencing Center for Infectious Disease"/>
            <person name="Wu L."/>
            <person name="Ma J."/>
        </authorList>
    </citation>
    <scope>NUCLEOTIDE SEQUENCE [LARGE SCALE GENOMIC DNA]</scope>
    <source>
        <strain evidence="5">JCM 11136</strain>
    </source>
</reference>
<accession>A0ABP4APR0</accession>
<dbReference type="InterPro" id="IPR036291">
    <property type="entry name" value="NAD(P)-bd_dom_sf"/>
</dbReference>
<sequence>MNPLHGKTALVTGGSRGIGRAVARRLARDGARVAVHYGSNEQAAQETVAAIVAEGGQAFSLRTELGTTDDAERLWAAFDEHADKLDILVNNAGILNDEPGIEHVTRRQFERIFAVNATAPFFVTRLALPRLSDGGRIVNVSTMLTRGWAVPESISYAMSKGALDVFTSTLAKQLAARGITVNAVAPGVVDTDIHQGRIVGEARTYLASQSPMGRLGTPEDVADVVAFLASEDSRWVTGQWVDVTGGTLL</sequence>
<dbReference type="PRINTS" id="PR00080">
    <property type="entry name" value="SDRFAMILY"/>
</dbReference>
<dbReference type="RefSeq" id="WP_343952488.1">
    <property type="nucleotide sequence ID" value="NZ_BAAAHQ010000025.1"/>
</dbReference>
<dbReference type="Gene3D" id="3.40.50.720">
    <property type="entry name" value="NAD(P)-binding Rossmann-like Domain"/>
    <property type="match status" value="1"/>
</dbReference>
<dbReference type="Proteomes" id="UP001501578">
    <property type="component" value="Unassembled WGS sequence"/>
</dbReference>
<comment type="similarity">
    <text evidence="1">Belongs to the short-chain dehydrogenases/reductases (SDR) family.</text>
</comment>
<name>A0ABP4APR0_9ACTN</name>
<comment type="caution">
    <text evidence="4">The sequence shown here is derived from an EMBL/GenBank/DDBJ whole genome shotgun (WGS) entry which is preliminary data.</text>
</comment>
<dbReference type="EMBL" id="BAAAHQ010000025">
    <property type="protein sequence ID" value="GAA0939610.1"/>
    <property type="molecule type" value="Genomic_DNA"/>
</dbReference>
<evidence type="ECO:0000259" key="3">
    <source>
        <dbReference type="SMART" id="SM00822"/>
    </source>
</evidence>
<gene>
    <name evidence="4" type="ORF">GCM10009560_50450</name>
</gene>
<proteinExistence type="inferred from homology"/>
<dbReference type="SUPFAM" id="SSF51735">
    <property type="entry name" value="NAD(P)-binding Rossmann-fold domains"/>
    <property type="match status" value="1"/>
</dbReference>
<dbReference type="SMART" id="SM00822">
    <property type="entry name" value="PKS_KR"/>
    <property type="match status" value="1"/>
</dbReference>
<dbReference type="Pfam" id="PF13561">
    <property type="entry name" value="adh_short_C2"/>
    <property type="match status" value="1"/>
</dbReference>
<evidence type="ECO:0000313" key="4">
    <source>
        <dbReference type="EMBL" id="GAA0939610.1"/>
    </source>
</evidence>
<dbReference type="PRINTS" id="PR00081">
    <property type="entry name" value="GDHRDH"/>
</dbReference>
<protein>
    <submittedName>
        <fullName evidence="4">SDR family oxidoreductase</fullName>
    </submittedName>
</protein>
<evidence type="ECO:0000256" key="1">
    <source>
        <dbReference type="ARBA" id="ARBA00006484"/>
    </source>
</evidence>
<dbReference type="InterPro" id="IPR002347">
    <property type="entry name" value="SDR_fam"/>
</dbReference>
<dbReference type="PANTHER" id="PTHR43639:SF1">
    <property type="entry name" value="SHORT-CHAIN DEHYDROGENASE_REDUCTASE FAMILY PROTEIN"/>
    <property type="match status" value="1"/>
</dbReference>
<keyword evidence="5" id="KW-1185">Reference proteome</keyword>
<feature type="domain" description="Ketoreductase" evidence="3">
    <location>
        <begin position="7"/>
        <end position="187"/>
    </location>
</feature>
<evidence type="ECO:0000313" key="5">
    <source>
        <dbReference type="Proteomes" id="UP001501578"/>
    </source>
</evidence>
<keyword evidence="2" id="KW-0560">Oxidoreductase</keyword>
<dbReference type="PANTHER" id="PTHR43639">
    <property type="entry name" value="OXIDOREDUCTASE, SHORT-CHAIN DEHYDROGENASE/REDUCTASE FAMILY (AFU_ORTHOLOGUE AFUA_5G02870)"/>
    <property type="match status" value="1"/>
</dbReference>
<dbReference type="NCBIfam" id="NF005559">
    <property type="entry name" value="PRK07231.1"/>
    <property type="match status" value="1"/>
</dbReference>